<keyword evidence="7 9" id="KW-0503">Monooxygenase</keyword>
<evidence type="ECO:0000256" key="6">
    <source>
        <dbReference type="ARBA" id="ARBA00023004"/>
    </source>
</evidence>
<organism evidence="11 12">
    <name type="scientific">Colletotrichum plurivorum</name>
    <dbReference type="NCBI Taxonomy" id="2175906"/>
    <lineage>
        <taxon>Eukaryota</taxon>
        <taxon>Fungi</taxon>
        <taxon>Dikarya</taxon>
        <taxon>Ascomycota</taxon>
        <taxon>Pezizomycotina</taxon>
        <taxon>Sordariomycetes</taxon>
        <taxon>Hypocreomycetidae</taxon>
        <taxon>Glomerellales</taxon>
        <taxon>Glomerellaceae</taxon>
        <taxon>Colletotrichum</taxon>
        <taxon>Colletotrichum orchidearum species complex</taxon>
    </lineage>
</organism>
<comment type="similarity">
    <text evidence="2 9">Belongs to the cytochrome P450 family.</text>
</comment>
<evidence type="ECO:0000256" key="9">
    <source>
        <dbReference type="RuleBase" id="RU000461"/>
    </source>
</evidence>
<keyword evidence="10" id="KW-0472">Membrane</keyword>
<protein>
    <submittedName>
        <fullName evidence="11">Trichodiene oxygenase 7</fullName>
    </submittedName>
</protein>
<comment type="caution">
    <text evidence="11">The sequence shown here is derived from an EMBL/GenBank/DDBJ whole genome shotgun (WGS) entry which is preliminary data.</text>
</comment>
<evidence type="ECO:0000256" key="8">
    <source>
        <dbReference type="PIRSR" id="PIRSR602401-1"/>
    </source>
</evidence>
<dbReference type="GO" id="GO:0005506">
    <property type="term" value="F:iron ion binding"/>
    <property type="evidence" value="ECO:0007669"/>
    <property type="project" value="InterPro"/>
</dbReference>
<keyword evidence="4 8" id="KW-0479">Metal-binding</keyword>
<evidence type="ECO:0000256" key="7">
    <source>
        <dbReference type="ARBA" id="ARBA00023033"/>
    </source>
</evidence>
<keyword evidence="6 8" id="KW-0408">Iron</keyword>
<evidence type="ECO:0000256" key="10">
    <source>
        <dbReference type="SAM" id="Phobius"/>
    </source>
</evidence>
<dbReference type="InterPro" id="IPR001128">
    <property type="entry name" value="Cyt_P450"/>
</dbReference>
<dbReference type="SUPFAM" id="SSF48264">
    <property type="entry name" value="Cytochrome P450"/>
    <property type="match status" value="1"/>
</dbReference>
<feature type="transmembrane region" description="Helical" evidence="10">
    <location>
        <begin position="12"/>
        <end position="30"/>
    </location>
</feature>
<accession>A0A8H6K0Z6</accession>
<evidence type="ECO:0000256" key="3">
    <source>
        <dbReference type="ARBA" id="ARBA00022617"/>
    </source>
</evidence>
<dbReference type="AlphaFoldDB" id="A0A8H6K0Z6"/>
<evidence type="ECO:0000313" key="11">
    <source>
        <dbReference type="EMBL" id="KAF6822266.1"/>
    </source>
</evidence>
<dbReference type="InterPro" id="IPR036396">
    <property type="entry name" value="Cyt_P450_sf"/>
</dbReference>
<feature type="binding site" description="axial binding residue" evidence="8">
    <location>
        <position position="456"/>
    </location>
    <ligand>
        <name>heme</name>
        <dbReference type="ChEBI" id="CHEBI:30413"/>
    </ligand>
    <ligandPart>
        <name>Fe</name>
        <dbReference type="ChEBI" id="CHEBI:18248"/>
    </ligandPart>
</feature>
<keyword evidence="10" id="KW-0812">Transmembrane</keyword>
<evidence type="ECO:0000256" key="5">
    <source>
        <dbReference type="ARBA" id="ARBA00023002"/>
    </source>
</evidence>
<evidence type="ECO:0000313" key="12">
    <source>
        <dbReference type="Proteomes" id="UP000654918"/>
    </source>
</evidence>
<gene>
    <name evidence="11" type="ORF">CPLU01_12126</name>
</gene>
<evidence type="ECO:0000256" key="1">
    <source>
        <dbReference type="ARBA" id="ARBA00001971"/>
    </source>
</evidence>
<dbReference type="InterPro" id="IPR017972">
    <property type="entry name" value="Cyt_P450_CS"/>
</dbReference>
<dbReference type="Gene3D" id="1.10.630.10">
    <property type="entry name" value="Cytochrome P450"/>
    <property type="match status" value="1"/>
</dbReference>
<dbReference type="InterPro" id="IPR002401">
    <property type="entry name" value="Cyt_P450_E_grp-I"/>
</dbReference>
<dbReference type="GO" id="GO:0016705">
    <property type="term" value="F:oxidoreductase activity, acting on paired donors, with incorporation or reduction of molecular oxygen"/>
    <property type="evidence" value="ECO:0007669"/>
    <property type="project" value="InterPro"/>
</dbReference>
<dbReference type="EMBL" id="WIGO01000241">
    <property type="protein sequence ID" value="KAF6822266.1"/>
    <property type="molecule type" value="Genomic_DNA"/>
</dbReference>
<dbReference type="CDD" id="cd11062">
    <property type="entry name" value="CYP58-like"/>
    <property type="match status" value="1"/>
</dbReference>
<dbReference type="GO" id="GO:0020037">
    <property type="term" value="F:heme binding"/>
    <property type="evidence" value="ECO:0007669"/>
    <property type="project" value="InterPro"/>
</dbReference>
<dbReference type="PANTHER" id="PTHR24305">
    <property type="entry name" value="CYTOCHROME P450"/>
    <property type="match status" value="1"/>
</dbReference>
<keyword evidence="12" id="KW-1185">Reference proteome</keyword>
<reference evidence="11" key="1">
    <citation type="journal article" date="2020" name="Phytopathology">
        <title>Genome Sequence Resources of Colletotrichum truncatum, C. plurivorum, C. musicola, and C. sojae: Four Species Pathogenic to Soybean (Glycine max).</title>
        <authorList>
            <person name="Rogerio F."/>
            <person name="Boufleur T.R."/>
            <person name="Ciampi-Guillardi M."/>
            <person name="Sukno S.A."/>
            <person name="Thon M.R."/>
            <person name="Massola Junior N.S."/>
            <person name="Baroncelli R."/>
        </authorList>
    </citation>
    <scope>NUCLEOTIDE SEQUENCE</scope>
    <source>
        <strain evidence="11">LFN00145</strain>
    </source>
</reference>
<dbReference type="PROSITE" id="PS00086">
    <property type="entry name" value="CYTOCHROME_P450"/>
    <property type="match status" value="1"/>
</dbReference>
<keyword evidence="3 8" id="KW-0349">Heme</keyword>
<comment type="cofactor">
    <cofactor evidence="1 8">
        <name>heme</name>
        <dbReference type="ChEBI" id="CHEBI:30413"/>
    </cofactor>
</comment>
<name>A0A8H6K0Z6_9PEZI</name>
<dbReference type="Proteomes" id="UP000654918">
    <property type="component" value="Unassembled WGS sequence"/>
</dbReference>
<proteinExistence type="inferred from homology"/>
<dbReference type="PANTHER" id="PTHR24305:SF157">
    <property type="entry name" value="N-ACETYLTRYPTOPHAN 6-HYDROXYLASE IVOC-RELATED"/>
    <property type="match status" value="1"/>
</dbReference>
<keyword evidence="10" id="KW-1133">Transmembrane helix</keyword>
<dbReference type="InterPro" id="IPR050121">
    <property type="entry name" value="Cytochrome_P450_monoxygenase"/>
</dbReference>
<evidence type="ECO:0000256" key="2">
    <source>
        <dbReference type="ARBA" id="ARBA00010617"/>
    </source>
</evidence>
<dbReference type="PRINTS" id="PR00463">
    <property type="entry name" value="EP450I"/>
</dbReference>
<evidence type="ECO:0000256" key="4">
    <source>
        <dbReference type="ARBA" id="ARBA00022723"/>
    </source>
</evidence>
<dbReference type="Pfam" id="PF00067">
    <property type="entry name" value="p450"/>
    <property type="match status" value="1"/>
</dbReference>
<sequence>MKRQHYFTSTRVFLFLTGIFFCYWIGVYIYRVTWHPLAKFPGPKLAAMSFWYEFYYDLWPHRCRYMWKIKELHDEYGPIVRINPIHIHIYDPDYLDEIYAGGKHKRDRDPWFMHMSKSGVMTWSLIHTQGHEVHKQRRAALAPFLSRRAIAQLDDMISGKIETLAERVSHLRVTGEVIDLTYAMSALAMDVVSSYALGADVGNLQRADWGKDWLDAHRTAGIIRPMGRQFKWLVNPALMWLSPTLVEKFSPRTADLSRKLMFPMESIQAAAEERERGGGKALEANTRTIFSDILDSDLPEHEKLPGRLSTEAAGIIGAGNEGTARTLAITLFYIYDSPEVLGRLRDELKSIMPLPNSHVSLEALEALPHFSASMTEGLRLSHGASSRMPRVATDENLIYRDWIIPAGTPVMQSMYLHHMSPRIFPQPFVFLPQRWIDKPELKSRYFLAWGRGSRSCVGMNLANAELYLTVARIVRRFDLTLYETIRERDVEVVHDGFIGMPAFDSPVIRVKVSHDHPSEYMKSSDEVQELISVVARAESTPNSE</sequence>
<keyword evidence="5 9" id="KW-0560">Oxidoreductase</keyword>
<dbReference type="GO" id="GO:0004497">
    <property type="term" value="F:monooxygenase activity"/>
    <property type="evidence" value="ECO:0007669"/>
    <property type="project" value="UniProtKB-KW"/>
</dbReference>